<accession>A0A0F9EQC3</accession>
<dbReference type="AlphaFoldDB" id="A0A0F9EQC3"/>
<gene>
    <name evidence="1" type="ORF">LCGC14_2398860</name>
</gene>
<sequence>MAITDKSIISKKRAIPQSSPIPTFVQPSIADTAIMREIDDTDKNWKKHIIPRMDEDEKLWTKDPYELRDSNGDLIKDVENVTLPEARIYGERVIAVLNESVEIISINGQRNGKVMDTKKTKIIEDFYHDVLYIADERQDDILMPGLEPYFWEQIGIRGGVFTRILLAQDKHGFDPDILPLDRYKVRYGLGRRGFTWFAFWDVLSRDEVQDEYPGYPMKGDFVLRWDYWNSAEEIIFLDGTFYDAYDNLLGYPPFIGQLCQQGTFLETSARSLRMRGDSIYSSSRELYPYLNKIGSILQTQGMLSLAPPQQLISKSGKKLPGKPIYRLGNVLALQEGEKLVPIDAPDIIGSMRFFQGMLGGVLQRATLTHVEWGNLQFQLSNVALATLRAAARQVYSPRLHTME</sequence>
<comment type="caution">
    <text evidence="1">The sequence shown here is derived from an EMBL/GenBank/DDBJ whole genome shotgun (WGS) entry which is preliminary data.</text>
</comment>
<dbReference type="EMBL" id="LAZR01035968">
    <property type="protein sequence ID" value="KKL26083.1"/>
    <property type="molecule type" value="Genomic_DNA"/>
</dbReference>
<feature type="non-terminal residue" evidence="1">
    <location>
        <position position="403"/>
    </location>
</feature>
<evidence type="ECO:0000313" key="1">
    <source>
        <dbReference type="EMBL" id="KKL26083.1"/>
    </source>
</evidence>
<name>A0A0F9EQC3_9ZZZZ</name>
<protein>
    <submittedName>
        <fullName evidence="1">Uncharacterized protein</fullName>
    </submittedName>
</protein>
<organism evidence="1">
    <name type="scientific">marine sediment metagenome</name>
    <dbReference type="NCBI Taxonomy" id="412755"/>
    <lineage>
        <taxon>unclassified sequences</taxon>
        <taxon>metagenomes</taxon>
        <taxon>ecological metagenomes</taxon>
    </lineage>
</organism>
<proteinExistence type="predicted"/>
<reference evidence="1" key="1">
    <citation type="journal article" date="2015" name="Nature">
        <title>Complex archaea that bridge the gap between prokaryotes and eukaryotes.</title>
        <authorList>
            <person name="Spang A."/>
            <person name="Saw J.H."/>
            <person name="Jorgensen S.L."/>
            <person name="Zaremba-Niedzwiedzka K."/>
            <person name="Martijn J."/>
            <person name="Lind A.E."/>
            <person name="van Eijk R."/>
            <person name="Schleper C."/>
            <person name="Guy L."/>
            <person name="Ettema T.J."/>
        </authorList>
    </citation>
    <scope>NUCLEOTIDE SEQUENCE</scope>
</reference>